<dbReference type="GO" id="GO:0051252">
    <property type="term" value="P:regulation of RNA metabolic process"/>
    <property type="evidence" value="ECO:0007669"/>
    <property type="project" value="InterPro"/>
</dbReference>
<dbReference type="InterPro" id="IPR005493">
    <property type="entry name" value="RraA/RraA-like"/>
</dbReference>
<reference evidence="11 12" key="1">
    <citation type="submission" date="2020-08" db="EMBL/GenBank/DDBJ databases">
        <title>Genomic Encyclopedia of Type Strains, Phase III (KMG-III): the genomes of soil and plant-associated and newly described type strains.</title>
        <authorList>
            <person name="Whitman W."/>
        </authorList>
    </citation>
    <scope>NUCLEOTIDE SEQUENCE [LARGE SCALE GENOMIC DNA]</scope>
    <source>
        <strain evidence="11 12">CECT 8712</strain>
    </source>
</reference>
<keyword evidence="6 10" id="KW-0456">Lyase</keyword>
<dbReference type="EC" id="4.1.3.17" evidence="10"/>
<dbReference type="GO" id="GO:0047443">
    <property type="term" value="F:4-hydroxy-4-methyl-2-oxoglutarate aldolase activity"/>
    <property type="evidence" value="ECO:0007669"/>
    <property type="project" value="UniProtKB-EC"/>
</dbReference>
<sequence length="175" mass="17674">MTDTTAPAMIATADLMDEHGALAVCSAPFRSFGGRSAFHGPLATVRCHEDNGLVKAAVAEPGRGRVLFVDGGGSLGAALVGDNVARTAAGNGWAGIVVNGAVRDTRQLAHVDIGVLALGTHPRRPSHLGAGETGVPVVCGGTVLRPGRLLFADEDGVVVAPDDMPPAFPGLSSHL</sequence>
<name>A0A841II27_9ACTN</name>
<proteinExistence type="inferred from homology"/>
<dbReference type="GO" id="GO:0008948">
    <property type="term" value="F:oxaloacetate decarboxylase activity"/>
    <property type="evidence" value="ECO:0007669"/>
    <property type="project" value="UniProtKB-EC"/>
</dbReference>
<comment type="similarity">
    <text evidence="3 10">Belongs to the class II aldolase/RraA-like family.</text>
</comment>
<keyword evidence="9" id="KW-0460">Magnesium</keyword>
<comment type="function">
    <text evidence="7 10">Catalyzes the aldol cleavage of 4-hydroxy-4-methyl-2-oxoglutarate (HMG) into 2 molecules of pyruvate. Also contains a secondary oxaloacetate (OAA) decarboxylase activity due to the common pyruvate enolate transition state formed following C-C bond cleavage in the retro-aldol and decarboxylation reactions.</text>
</comment>
<dbReference type="InterPro" id="IPR036704">
    <property type="entry name" value="RraA/RraA-like_sf"/>
</dbReference>
<comment type="catalytic activity">
    <reaction evidence="8 10">
        <text>oxaloacetate + H(+) = pyruvate + CO2</text>
        <dbReference type="Rhea" id="RHEA:15641"/>
        <dbReference type="ChEBI" id="CHEBI:15361"/>
        <dbReference type="ChEBI" id="CHEBI:15378"/>
        <dbReference type="ChEBI" id="CHEBI:16452"/>
        <dbReference type="ChEBI" id="CHEBI:16526"/>
        <dbReference type="EC" id="4.1.1.112"/>
    </reaction>
</comment>
<keyword evidence="12" id="KW-1185">Reference proteome</keyword>
<dbReference type="PANTHER" id="PTHR33254">
    <property type="entry name" value="4-HYDROXY-4-METHYL-2-OXOGLUTARATE ALDOLASE 3-RELATED"/>
    <property type="match status" value="1"/>
</dbReference>
<dbReference type="Gene3D" id="3.50.30.40">
    <property type="entry name" value="Ribonuclease E inhibitor RraA/RraA-like"/>
    <property type="match status" value="1"/>
</dbReference>
<feature type="binding site" evidence="9">
    <location>
        <position position="103"/>
    </location>
    <ligand>
        <name>substrate</name>
    </ligand>
</feature>
<comment type="cofactor">
    <cofactor evidence="2 10">
        <name>a divalent metal cation</name>
        <dbReference type="ChEBI" id="CHEBI:60240"/>
    </cofactor>
</comment>
<dbReference type="Pfam" id="PF03737">
    <property type="entry name" value="RraA-like"/>
    <property type="match status" value="1"/>
</dbReference>
<keyword evidence="5 9" id="KW-0479">Metal-binding</keyword>
<comment type="catalytic activity">
    <reaction evidence="1 10">
        <text>4-hydroxy-4-methyl-2-oxoglutarate = 2 pyruvate</text>
        <dbReference type="Rhea" id="RHEA:22748"/>
        <dbReference type="ChEBI" id="CHEBI:15361"/>
        <dbReference type="ChEBI" id="CHEBI:58276"/>
        <dbReference type="EC" id="4.1.3.17"/>
    </reaction>
</comment>
<dbReference type="SUPFAM" id="SSF89562">
    <property type="entry name" value="RraA-like"/>
    <property type="match status" value="1"/>
</dbReference>
<protein>
    <recommendedName>
        <fullName evidence="10">4-hydroxy-4-methyl-2-oxoglutarate aldolase</fullName>
        <shortName evidence="10">HMG aldolase</shortName>
        <ecNumber evidence="10">4.1.1.112</ecNumber>
        <ecNumber evidence="10">4.1.3.17</ecNumber>
    </recommendedName>
    <alternativeName>
        <fullName evidence="10">Oxaloacetate decarboxylase</fullName>
    </alternativeName>
</protein>
<evidence type="ECO:0000256" key="4">
    <source>
        <dbReference type="ARBA" id="ARBA00011233"/>
    </source>
</evidence>
<dbReference type="EC" id="4.1.1.112" evidence="10"/>
<dbReference type="PANTHER" id="PTHR33254:SF4">
    <property type="entry name" value="4-HYDROXY-4-METHYL-2-OXOGLUTARATE ALDOLASE 3-RELATED"/>
    <property type="match status" value="1"/>
</dbReference>
<comment type="cofactor">
    <cofactor evidence="9">
        <name>Mg(2+)</name>
        <dbReference type="ChEBI" id="CHEBI:18420"/>
    </cofactor>
</comment>
<dbReference type="GO" id="GO:0046872">
    <property type="term" value="F:metal ion binding"/>
    <property type="evidence" value="ECO:0007669"/>
    <property type="project" value="UniProtKB-KW"/>
</dbReference>
<dbReference type="CDD" id="cd16841">
    <property type="entry name" value="RraA_family"/>
    <property type="match status" value="1"/>
</dbReference>
<evidence type="ECO:0000256" key="7">
    <source>
        <dbReference type="ARBA" id="ARBA00025046"/>
    </source>
</evidence>
<evidence type="ECO:0000256" key="1">
    <source>
        <dbReference type="ARBA" id="ARBA00001342"/>
    </source>
</evidence>
<evidence type="ECO:0000256" key="10">
    <source>
        <dbReference type="RuleBase" id="RU004338"/>
    </source>
</evidence>
<evidence type="ECO:0000313" key="11">
    <source>
        <dbReference type="EMBL" id="MBB6118419.1"/>
    </source>
</evidence>
<organism evidence="11 12">
    <name type="scientific">Nocardiopsis algeriensis</name>
    <dbReference type="NCBI Taxonomy" id="1478215"/>
    <lineage>
        <taxon>Bacteria</taxon>
        <taxon>Bacillati</taxon>
        <taxon>Actinomycetota</taxon>
        <taxon>Actinomycetes</taxon>
        <taxon>Streptosporangiales</taxon>
        <taxon>Nocardiopsidaceae</taxon>
        <taxon>Nocardiopsis</taxon>
    </lineage>
</organism>
<comment type="subunit">
    <text evidence="4 10">Homotrimer.</text>
</comment>
<evidence type="ECO:0000256" key="9">
    <source>
        <dbReference type="PIRSR" id="PIRSR605493-1"/>
    </source>
</evidence>
<dbReference type="InterPro" id="IPR010203">
    <property type="entry name" value="RraA"/>
</dbReference>
<evidence type="ECO:0000256" key="3">
    <source>
        <dbReference type="ARBA" id="ARBA00008621"/>
    </source>
</evidence>
<evidence type="ECO:0000256" key="5">
    <source>
        <dbReference type="ARBA" id="ARBA00022723"/>
    </source>
</evidence>
<evidence type="ECO:0000256" key="2">
    <source>
        <dbReference type="ARBA" id="ARBA00001968"/>
    </source>
</evidence>
<comment type="caution">
    <text evidence="11">The sequence shown here is derived from an EMBL/GenBank/DDBJ whole genome shotgun (WGS) entry which is preliminary data.</text>
</comment>
<dbReference type="Proteomes" id="UP000536604">
    <property type="component" value="Unassembled WGS sequence"/>
</dbReference>
<dbReference type="AlphaFoldDB" id="A0A841II27"/>
<gene>
    <name evidence="11" type="ORF">FHS13_000347</name>
</gene>
<feature type="binding site" evidence="9">
    <location>
        <position position="104"/>
    </location>
    <ligand>
        <name>Mg(2+)</name>
        <dbReference type="ChEBI" id="CHEBI:18420"/>
    </ligand>
</feature>
<evidence type="ECO:0000313" key="12">
    <source>
        <dbReference type="Proteomes" id="UP000536604"/>
    </source>
</evidence>
<dbReference type="NCBIfam" id="NF006875">
    <property type="entry name" value="PRK09372.1"/>
    <property type="match status" value="1"/>
</dbReference>
<dbReference type="RefSeq" id="WP_184286258.1">
    <property type="nucleotide sequence ID" value="NZ_JACHJO010000001.1"/>
</dbReference>
<dbReference type="EMBL" id="JACHJO010000001">
    <property type="protein sequence ID" value="MBB6118419.1"/>
    <property type="molecule type" value="Genomic_DNA"/>
</dbReference>
<feature type="binding site" evidence="9">
    <location>
        <begin position="81"/>
        <end position="84"/>
    </location>
    <ligand>
        <name>substrate</name>
    </ligand>
</feature>
<dbReference type="NCBIfam" id="TIGR01935">
    <property type="entry name" value="NOT-MenG"/>
    <property type="match status" value="1"/>
</dbReference>
<evidence type="ECO:0000256" key="8">
    <source>
        <dbReference type="ARBA" id="ARBA00047973"/>
    </source>
</evidence>
<dbReference type="GO" id="GO:0008428">
    <property type="term" value="F:ribonuclease inhibitor activity"/>
    <property type="evidence" value="ECO:0007669"/>
    <property type="project" value="InterPro"/>
</dbReference>
<accession>A0A841II27</accession>
<evidence type="ECO:0000256" key="6">
    <source>
        <dbReference type="ARBA" id="ARBA00023239"/>
    </source>
</evidence>